<dbReference type="AlphaFoldDB" id="A0A0C9Y1Y8"/>
<name>A0A0C9Y1Y8_9AGAR</name>
<evidence type="ECO:0000313" key="1">
    <source>
        <dbReference type="EMBL" id="KIK02063.1"/>
    </source>
</evidence>
<dbReference type="EMBL" id="KN838598">
    <property type="protein sequence ID" value="KIK02063.1"/>
    <property type="molecule type" value="Genomic_DNA"/>
</dbReference>
<accession>A0A0C9Y1Y8</accession>
<gene>
    <name evidence="1" type="ORF">K443DRAFT_97581</name>
</gene>
<dbReference type="Proteomes" id="UP000054477">
    <property type="component" value="Unassembled WGS sequence"/>
</dbReference>
<evidence type="ECO:0000313" key="2">
    <source>
        <dbReference type="Proteomes" id="UP000054477"/>
    </source>
</evidence>
<proteinExistence type="predicted"/>
<reference evidence="1 2" key="1">
    <citation type="submission" date="2014-04" db="EMBL/GenBank/DDBJ databases">
        <authorList>
            <consortium name="DOE Joint Genome Institute"/>
            <person name="Kuo A."/>
            <person name="Kohler A."/>
            <person name="Nagy L.G."/>
            <person name="Floudas D."/>
            <person name="Copeland A."/>
            <person name="Barry K.W."/>
            <person name="Cichocki N."/>
            <person name="Veneault-Fourrey C."/>
            <person name="LaButti K."/>
            <person name="Lindquist E.A."/>
            <person name="Lipzen A."/>
            <person name="Lundell T."/>
            <person name="Morin E."/>
            <person name="Murat C."/>
            <person name="Sun H."/>
            <person name="Tunlid A."/>
            <person name="Henrissat B."/>
            <person name="Grigoriev I.V."/>
            <person name="Hibbett D.S."/>
            <person name="Martin F."/>
            <person name="Nordberg H.P."/>
            <person name="Cantor M.N."/>
            <person name="Hua S.X."/>
        </authorList>
    </citation>
    <scope>NUCLEOTIDE SEQUENCE [LARGE SCALE GENOMIC DNA]</scope>
    <source>
        <strain evidence="1 2">LaAM-08-1</strain>
    </source>
</reference>
<dbReference type="HOGENOM" id="CLU_033651_2_1_1"/>
<organism evidence="1 2">
    <name type="scientific">Laccaria amethystina LaAM-08-1</name>
    <dbReference type="NCBI Taxonomy" id="1095629"/>
    <lineage>
        <taxon>Eukaryota</taxon>
        <taxon>Fungi</taxon>
        <taxon>Dikarya</taxon>
        <taxon>Basidiomycota</taxon>
        <taxon>Agaricomycotina</taxon>
        <taxon>Agaricomycetes</taxon>
        <taxon>Agaricomycetidae</taxon>
        <taxon>Agaricales</taxon>
        <taxon>Agaricineae</taxon>
        <taxon>Hydnangiaceae</taxon>
        <taxon>Laccaria</taxon>
    </lineage>
</organism>
<reference evidence="2" key="2">
    <citation type="submission" date="2015-01" db="EMBL/GenBank/DDBJ databases">
        <title>Evolutionary Origins and Diversification of the Mycorrhizal Mutualists.</title>
        <authorList>
            <consortium name="DOE Joint Genome Institute"/>
            <consortium name="Mycorrhizal Genomics Consortium"/>
            <person name="Kohler A."/>
            <person name="Kuo A."/>
            <person name="Nagy L.G."/>
            <person name="Floudas D."/>
            <person name="Copeland A."/>
            <person name="Barry K.W."/>
            <person name="Cichocki N."/>
            <person name="Veneault-Fourrey C."/>
            <person name="LaButti K."/>
            <person name="Lindquist E.A."/>
            <person name="Lipzen A."/>
            <person name="Lundell T."/>
            <person name="Morin E."/>
            <person name="Murat C."/>
            <person name="Riley R."/>
            <person name="Ohm R."/>
            <person name="Sun H."/>
            <person name="Tunlid A."/>
            <person name="Henrissat B."/>
            <person name="Grigoriev I.V."/>
            <person name="Hibbett D.S."/>
            <person name="Martin F."/>
        </authorList>
    </citation>
    <scope>NUCLEOTIDE SEQUENCE [LARGE SCALE GENOMIC DNA]</scope>
    <source>
        <strain evidence="2">LaAM-08-1</strain>
    </source>
</reference>
<protein>
    <submittedName>
        <fullName evidence="1">Unplaced genomic scaffold K443scaffold_63, whole genome shotgun sequence</fullName>
    </submittedName>
</protein>
<sequence length="326" mass="35345">MPLHLRSYNFTVYYRLYIKDGPIRSNNPIYADNPFISRTLPKFITPPRNALSVKKHLCKIEGLSGPTGSTLFESLSSKTAAEESFRLAVRGYSGPGASEDDPMVLVVGVEDAEKRSASTAQSDGSPEAVLPEPCYGTLLSPLRLLYDEVGVLASKMSFNSKDSSVGRIETLSIPPPQTVSSLSFQVTKAEGFVTRTVQLYQDIDGEVPMTDNDHLPLQAEAYPGHLENEPITIVCGQESSGKAEAQVVTPLSAVDSSLLVRITGKVTFDPDETVLADWLPFEEGEVMYTDGIKTSGFIRGHSYPHSGYIAMNSAGRKGCESLVLNS</sequence>
<dbReference type="OrthoDB" id="2995174at2759"/>
<keyword evidence="2" id="KW-1185">Reference proteome</keyword>